<feature type="domain" description="RagB/SusD" evidence="6">
    <location>
        <begin position="320"/>
        <end position="463"/>
    </location>
</feature>
<protein>
    <submittedName>
        <fullName evidence="8">Putative outer membrane starch-binding protein</fullName>
    </submittedName>
</protein>
<dbReference type="AlphaFoldDB" id="A0A4R7EW11"/>
<gene>
    <name evidence="8" type="ORF">C8P70_13115</name>
</gene>
<evidence type="ECO:0000256" key="5">
    <source>
        <dbReference type="ARBA" id="ARBA00023237"/>
    </source>
</evidence>
<evidence type="ECO:0000259" key="7">
    <source>
        <dbReference type="Pfam" id="PF14322"/>
    </source>
</evidence>
<accession>A0A4R7EW11</accession>
<evidence type="ECO:0000256" key="1">
    <source>
        <dbReference type="ARBA" id="ARBA00004442"/>
    </source>
</evidence>
<dbReference type="Proteomes" id="UP000295215">
    <property type="component" value="Unassembled WGS sequence"/>
</dbReference>
<dbReference type="SUPFAM" id="SSF48452">
    <property type="entry name" value="TPR-like"/>
    <property type="match status" value="1"/>
</dbReference>
<evidence type="ECO:0000313" key="9">
    <source>
        <dbReference type="Proteomes" id="UP000295215"/>
    </source>
</evidence>
<dbReference type="RefSeq" id="WP_133713525.1">
    <property type="nucleotide sequence ID" value="NZ_SOAG01000031.1"/>
</dbReference>
<organism evidence="8 9">
    <name type="scientific">Myroides indicus</name>
    <dbReference type="NCBI Taxonomy" id="1323422"/>
    <lineage>
        <taxon>Bacteria</taxon>
        <taxon>Pseudomonadati</taxon>
        <taxon>Bacteroidota</taxon>
        <taxon>Flavobacteriia</taxon>
        <taxon>Flavobacteriales</taxon>
        <taxon>Flavobacteriaceae</taxon>
        <taxon>Myroides</taxon>
    </lineage>
</organism>
<name>A0A4R7EW11_9FLAO</name>
<dbReference type="Pfam" id="PF14322">
    <property type="entry name" value="SusD-like_3"/>
    <property type="match status" value="1"/>
</dbReference>
<keyword evidence="4" id="KW-0472">Membrane</keyword>
<dbReference type="InterPro" id="IPR011990">
    <property type="entry name" value="TPR-like_helical_dom_sf"/>
</dbReference>
<evidence type="ECO:0000256" key="3">
    <source>
        <dbReference type="ARBA" id="ARBA00022729"/>
    </source>
</evidence>
<comment type="similarity">
    <text evidence="2">Belongs to the SusD family.</text>
</comment>
<keyword evidence="3" id="KW-0732">Signal</keyword>
<dbReference type="EMBL" id="SOAG01000031">
    <property type="protein sequence ID" value="TDS52424.1"/>
    <property type="molecule type" value="Genomic_DNA"/>
</dbReference>
<dbReference type="CDD" id="cd08977">
    <property type="entry name" value="SusD"/>
    <property type="match status" value="1"/>
</dbReference>
<comment type="caution">
    <text evidence="8">The sequence shown here is derived from an EMBL/GenBank/DDBJ whole genome shotgun (WGS) entry which is preliminary data.</text>
</comment>
<dbReference type="Gene3D" id="1.25.40.390">
    <property type="match status" value="1"/>
</dbReference>
<feature type="domain" description="SusD-like N-terminal" evidence="7">
    <location>
        <begin position="49"/>
        <end position="232"/>
    </location>
</feature>
<dbReference type="PROSITE" id="PS51257">
    <property type="entry name" value="PROKAR_LIPOPROTEIN"/>
    <property type="match status" value="1"/>
</dbReference>
<reference evidence="8 9" key="1">
    <citation type="submission" date="2019-03" db="EMBL/GenBank/DDBJ databases">
        <title>Genomic Encyclopedia of Archaeal and Bacterial Type Strains, Phase II (KMG-II): from individual species to whole genera.</title>
        <authorList>
            <person name="Goeker M."/>
        </authorList>
    </citation>
    <scope>NUCLEOTIDE SEQUENCE [LARGE SCALE GENOMIC DNA]</scope>
    <source>
        <strain evidence="8 9">DSM 28213</strain>
    </source>
</reference>
<keyword evidence="9" id="KW-1185">Reference proteome</keyword>
<comment type="subcellular location">
    <subcellularLocation>
        <location evidence="1">Cell outer membrane</location>
    </subcellularLocation>
</comment>
<dbReference type="InterPro" id="IPR012944">
    <property type="entry name" value="SusD_RagB_dom"/>
</dbReference>
<evidence type="ECO:0000259" key="6">
    <source>
        <dbReference type="Pfam" id="PF07980"/>
    </source>
</evidence>
<keyword evidence="5" id="KW-0998">Cell outer membrane</keyword>
<evidence type="ECO:0000256" key="4">
    <source>
        <dbReference type="ARBA" id="ARBA00023136"/>
    </source>
</evidence>
<dbReference type="Pfam" id="PF07980">
    <property type="entry name" value="SusD_RagB"/>
    <property type="match status" value="1"/>
</dbReference>
<dbReference type="GO" id="GO:0009279">
    <property type="term" value="C:cell outer membrane"/>
    <property type="evidence" value="ECO:0007669"/>
    <property type="project" value="UniProtKB-SubCell"/>
</dbReference>
<dbReference type="OrthoDB" id="621570at2"/>
<proteinExistence type="inferred from homology"/>
<evidence type="ECO:0000256" key="2">
    <source>
        <dbReference type="ARBA" id="ARBA00006275"/>
    </source>
</evidence>
<evidence type="ECO:0000313" key="8">
    <source>
        <dbReference type="EMBL" id="TDS52424.1"/>
    </source>
</evidence>
<sequence length="463" mass="53636">MKIKFIKQISKFFIVSLLFSFLQSCENLIEVDLPDNQINTEDVFKDIHTTQAALASLYINVRENSLFNGGYSGIGSVLDTYCDNLDDFSGAGANTGINEFFNNTIIPNNYTLNILWKNNYEHIYALNAFIEGLSSSTYITEEDKSVFLGEAYFLRALYYHYLTQLFGDMPYTTTTDYRFNTTISKTKTEDVLNYVEQDLKTALETLPAEYRNPERIYPNKAAAELLLAKNYLLQKQYAQAAIFAQNVLKKYDYVLEEDINKVFKKTAQSTIWQLGNEANGVATLEAGNYIFDSTPPTRFALSSELINSFDEEDKRLLYWTNEISQNEQSWHYAYKYKNNNSNEDEYSIVFRIEEAYFVLIEALAYQNQTAEAIKYLNAIRQRAGLPELPDTLYQNELIDEILSESRKEFFTEGGHRFFDLKRNNKLHILKMVKPNWEDKHALLPIPEKEIILNPNLLPQNEGY</sequence>
<dbReference type="InterPro" id="IPR033985">
    <property type="entry name" value="SusD-like_N"/>
</dbReference>